<dbReference type="Pfam" id="PF04264">
    <property type="entry name" value="YceI"/>
    <property type="match status" value="1"/>
</dbReference>
<dbReference type="PANTHER" id="PTHR34406">
    <property type="entry name" value="PROTEIN YCEI"/>
    <property type="match status" value="1"/>
</dbReference>
<organism evidence="2 3">
    <name type="scientific">Neptunitalea chrysea</name>
    <dbReference type="NCBI Taxonomy" id="1647581"/>
    <lineage>
        <taxon>Bacteria</taxon>
        <taxon>Pseudomonadati</taxon>
        <taxon>Bacteroidota</taxon>
        <taxon>Flavobacteriia</taxon>
        <taxon>Flavobacteriales</taxon>
        <taxon>Flavobacteriaceae</taxon>
        <taxon>Neptunitalea</taxon>
    </lineage>
</organism>
<dbReference type="EMBL" id="BRVP01000001">
    <property type="protein sequence ID" value="GLB51152.1"/>
    <property type="molecule type" value="Genomic_DNA"/>
</dbReference>
<dbReference type="Gene3D" id="2.40.128.110">
    <property type="entry name" value="Lipid/polyisoprenoid-binding, YceI-like"/>
    <property type="match status" value="1"/>
</dbReference>
<dbReference type="InterPro" id="IPR007372">
    <property type="entry name" value="Lipid/polyisoprenoid-bd_YceI"/>
</dbReference>
<dbReference type="PANTHER" id="PTHR34406:SF1">
    <property type="entry name" value="PROTEIN YCEI"/>
    <property type="match status" value="1"/>
</dbReference>
<proteinExistence type="predicted"/>
<accession>A0A9W6B3L9</accession>
<feature type="domain" description="Lipid/polyisoprenoid-binding YceI-like" evidence="1">
    <location>
        <begin position="5"/>
        <end position="169"/>
    </location>
</feature>
<dbReference type="SUPFAM" id="SSF101874">
    <property type="entry name" value="YceI-like"/>
    <property type="match status" value="1"/>
</dbReference>
<evidence type="ECO:0000313" key="3">
    <source>
        <dbReference type="Proteomes" id="UP001143545"/>
    </source>
</evidence>
<reference evidence="2" key="1">
    <citation type="submission" date="2022-07" db="EMBL/GenBank/DDBJ databases">
        <title>Taxonomy of Novel Oxalotrophic and Methylotrophic Bacteria.</title>
        <authorList>
            <person name="Sahin N."/>
            <person name="Tani A."/>
        </authorList>
    </citation>
    <scope>NUCLEOTIDE SEQUENCE</scope>
    <source>
        <strain evidence="2">AM327</strain>
    </source>
</reference>
<keyword evidence="3" id="KW-1185">Reference proteome</keyword>
<evidence type="ECO:0000313" key="2">
    <source>
        <dbReference type="EMBL" id="GLB51152.1"/>
    </source>
</evidence>
<evidence type="ECO:0000259" key="1">
    <source>
        <dbReference type="SMART" id="SM00867"/>
    </source>
</evidence>
<dbReference type="AlphaFoldDB" id="A0A9W6B3L9"/>
<dbReference type="SMART" id="SM00867">
    <property type="entry name" value="YceI"/>
    <property type="match status" value="1"/>
</dbReference>
<dbReference type="RefSeq" id="WP_281751403.1">
    <property type="nucleotide sequence ID" value="NZ_BRVP01000001.1"/>
</dbReference>
<name>A0A9W6B3L9_9FLAO</name>
<sequence>MEKATWIIDPTHSEMVFKVKHMMISTVTGTFGEFEGHLVAASENFEDAEFSTTIKTASISTNNSDRDNHLKSADFFDAETYPEITFKSTSYAGSKLLGDLTIKGITKSIELEIEYNGTAVDPYGQTKSGFEAISKINRKDFGLTWSAVTEAGSIVVSDIIKLLINVQFIKD</sequence>
<comment type="caution">
    <text evidence="2">The sequence shown here is derived from an EMBL/GenBank/DDBJ whole genome shotgun (WGS) entry which is preliminary data.</text>
</comment>
<protein>
    <recommendedName>
        <fullName evidence="1">Lipid/polyisoprenoid-binding YceI-like domain-containing protein</fullName>
    </recommendedName>
</protein>
<gene>
    <name evidence="2" type="ORF">NBRC110019_01910</name>
</gene>
<dbReference type="InterPro" id="IPR036761">
    <property type="entry name" value="TTHA0802/YceI-like_sf"/>
</dbReference>
<dbReference type="Proteomes" id="UP001143545">
    <property type="component" value="Unassembled WGS sequence"/>
</dbReference>